<dbReference type="AlphaFoldDB" id="A0A6A9UR59"/>
<keyword evidence="2" id="KW-1185">Reference proteome</keyword>
<dbReference type="NCBIfam" id="NF007277">
    <property type="entry name" value="PRK09736.1"/>
    <property type="match status" value="1"/>
</dbReference>
<organism evidence="1 2">
    <name type="scientific">Auraticoccus cholistanensis</name>
    <dbReference type="NCBI Taxonomy" id="2656650"/>
    <lineage>
        <taxon>Bacteria</taxon>
        <taxon>Bacillati</taxon>
        <taxon>Actinomycetota</taxon>
        <taxon>Actinomycetes</taxon>
        <taxon>Propionibacteriales</taxon>
        <taxon>Propionibacteriaceae</taxon>
        <taxon>Auraticoccus</taxon>
    </lineage>
</organism>
<dbReference type="InterPro" id="IPR019292">
    <property type="entry name" value="McrC"/>
</dbReference>
<sequence>MTTSSIAIRNVYVMMAYAFRAIRIAGTEQIASEHFDHLHDLLAKILVRGVGAQVKRGLHHDYLHRREELVGVRGRIDLTRTIASRSNTPGRLVCEFDEYEADTPHNQALKSVMVLLLRHGDVDSDRKDALRRLLPHLDAVTLIAPTSIRWSDLTYHRANATYRLLLGVCELIVRGLLPTQDAGTTKLTSWISDEAMSSLYERFLREYYAHHHPELSPAARIVAWDLDELSDPGTQLPQMRTDVTLSHGDRTLIIDAKYYSQSMQTGAWGKSTIHSGNLYQVLAYVKNQDTARDGSVSGLLLYARTGATEQPDVDVVVQGNRIGARTLDLNRPWEHVSGQLEDVVRRWFES</sequence>
<name>A0A6A9UR59_9ACTN</name>
<keyword evidence="1" id="KW-0255">Endonuclease</keyword>
<dbReference type="EMBL" id="WPCU01000004">
    <property type="protein sequence ID" value="MVA75151.1"/>
    <property type="molecule type" value="Genomic_DNA"/>
</dbReference>
<dbReference type="EC" id="3.1.21.-" evidence="1"/>
<dbReference type="GO" id="GO:0016787">
    <property type="term" value="F:hydrolase activity"/>
    <property type="evidence" value="ECO:0007669"/>
    <property type="project" value="UniProtKB-KW"/>
</dbReference>
<keyword evidence="1" id="KW-0540">Nuclease</keyword>
<dbReference type="GO" id="GO:0004519">
    <property type="term" value="F:endonuclease activity"/>
    <property type="evidence" value="ECO:0007669"/>
    <property type="project" value="UniProtKB-KW"/>
</dbReference>
<keyword evidence="1" id="KW-0378">Hydrolase</keyword>
<evidence type="ECO:0000313" key="2">
    <source>
        <dbReference type="Proteomes" id="UP000435304"/>
    </source>
</evidence>
<evidence type="ECO:0000313" key="1">
    <source>
        <dbReference type="EMBL" id="MVA75151.1"/>
    </source>
</evidence>
<dbReference type="Proteomes" id="UP000435304">
    <property type="component" value="Unassembled WGS sequence"/>
</dbReference>
<reference evidence="1 2" key="1">
    <citation type="submission" date="2019-12" db="EMBL/GenBank/DDBJ databases">
        <title>Auraticoccus cholistani sp. nov., an actinomycete isolated from soil of Cholistan desert.</title>
        <authorList>
            <person name="Cheema M.T."/>
        </authorList>
    </citation>
    <scope>NUCLEOTIDE SEQUENCE [LARGE SCALE GENOMIC DNA]</scope>
    <source>
        <strain evidence="1 2">F435</strain>
    </source>
</reference>
<protein>
    <submittedName>
        <fullName evidence="1">5-methylcytosine-specific restriction endonuclease system specificity protein McrC</fullName>
        <ecNumber evidence="1">3.1.21.-</ecNumber>
    </submittedName>
</protein>
<dbReference type="PANTHER" id="PTHR38733">
    <property type="entry name" value="PROTEIN MCRC"/>
    <property type="match status" value="1"/>
</dbReference>
<dbReference type="GO" id="GO:0009307">
    <property type="term" value="P:DNA restriction-modification system"/>
    <property type="evidence" value="ECO:0007669"/>
    <property type="project" value="InterPro"/>
</dbReference>
<comment type="caution">
    <text evidence="1">The sequence shown here is derived from an EMBL/GenBank/DDBJ whole genome shotgun (WGS) entry which is preliminary data.</text>
</comment>
<dbReference type="PANTHER" id="PTHR38733:SF1">
    <property type="entry name" value="TYPE IV METHYL-DIRECTED RESTRICTION ENZYME ECOKMCRBC"/>
    <property type="match status" value="1"/>
</dbReference>
<dbReference type="PIRSF" id="PIRSF003109">
    <property type="entry name" value="McrC"/>
    <property type="match status" value="1"/>
</dbReference>
<accession>A0A6A9UR59</accession>
<proteinExistence type="predicted"/>
<dbReference type="Pfam" id="PF10117">
    <property type="entry name" value="McrBC"/>
    <property type="match status" value="1"/>
</dbReference>
<dbReference type="InterPro" id="IPR014407">
    <property type="entry name" value="McrC_bac"/>
</dbReference>
<gene>
    <name evidence="1" type="primary">mcrC</name>
    <name evidence="1" type="ORF">GC722_03775</name>
</gene>